<dbReference type="InterPro" id="IPR003737">
    <property type="entry name" value="GlcNAc_PI_deacetylase-related"/>
</dbReference>
<evidence type="ECO:0000313" key="2">
    <source>
        <dbReference type="Proteomes" id="UP000397656"/>
    </source>
</evidence>
<name>A0A643G017_9BURK</name>
<evidence type="ECO:0000313" key="1">
    <source>
        <dbReference type="EMBL" id="QOT81907.1"/>
    </source>
</evidence>
<dbReference type="Proteomes" id="UP000397656">
    <property type="component" value="Plasmid pRK1-2"/>
</dbReference>
<gene>
    <name evidence="1" type="ORF">F7R26_038465</name>
</gene>
<keyword evidence="1" id="KW-0614">Plasmid</keyword>
<dbReference type="InterPro" id="IPR024078">
    <property type="entry name" value="LmbE-like_dom_sf"/>
</dbReference>
<reference evidence="1 2" key="1">
    <citation type="submission" date="2020-10" db="EMBL/GenBank/DDBJ databases">
        <title>Complete genome sequence of Cupriavidus basilensis CCUG 49340T.</title>
        <authorList>
            <person name="Salva-Serra F."/>
            <person name="Donoso R.A."/>
            <person name="Cho K.H."/>
            <person name="Yoo J.A."/>
            <person name="Lee K."/>
            <person name="Yoon S.-H."/>
            <person name="Perez-Pantoja D."/>
            <person name="Moore E.R.B."/>
        </authorList>
    </citation>
    <scope>NUCLEOTIDE SEQUENCE [LARGE SCALE GENOMIC DNA]</scope>
    <source>
        <strain evidence="2">CCUG 49340</strain>
        <plasmid evidence="1 2">pRK1-2</plasmid>
    </source>
</reference>
<dbReference type="Gene3D" id="3.40.50.10320">
    <property type="entry name" value="LmbE-like"/>
    <property type="match status" value="1"/>
</dbReference>
<organism evidence="1 2">
    <name type="scientific">Cupriavidus basilensis</name>
    <dbReference type="NCBI Taxonomy" id="68895"/>
    <lineage>
        <taxon>Bacteria</taxon>
        <taxon>Pseudomonadati</taxon>
        <taxon>Pseudomonadota</taxon>
        <taxon>Betaproteobacteria</taxon>
        <taxon>Burkholderiales</taxon>
        <taxon>Burkholderiaceae</taxon>
        <taxon>Cupriavidus</taxon>
    </lineage>
</organism>
<dbReference type="RefSeq" id="WP_150984770.1">
    <property type="nucleotide sequence ID" value="NZ_CP062806.1"/>
</dbReference>
<dbReference type="EMBL" id="CP062806">
    <property type="protein sequence ID" value="QOT81907.1"/>
    <property type="molecule type" value="Genomic_DNA"/>
</dbReference>
<protein>
    <submittedName>
        <fullName evidence="1">PIG-L family deacetylase</fullName>
    </submittedName>
</protein>
<dbReference type="GeneID" id="98406857"/>
<dbReference type="SUPFAM" id="SSF102588">
    <property type="entry name" value="LmbE-like"/>
    <property type="match status" value="1"/>
</dbReference>
<geneLocation type="plasmid" evidence="1 2">
    <name>pRK1-2</name>
</geneLocation>
<accession>A0A643G017</accession>
<dbReference type="AlphaFoldDB" id="A0A643G017"/>
<sequence>MRKPSALVISPHLDDAVFSCGELMAALPGALVITALAGLPPVAMSAPPWDATAGFASARQAVLARREEDRIGLAMLEAQPLWLDYLDGQYGTSPSQAALAEALSAVLLTLTDSLVLAPAGLHHSDHGIVHAACAVVWERDSARPWFFYEDAIHRRTPGALDRQLATWNDAGIVATLAAPSGLRSLPVTKLRKARAVAAYASQYPLFGGEQLADLTAPERYWQWERRHWATARASVTTACA</sequence>
<proteinExistence type="predicted"/>
<dbReference type="Pfam" id="PF02585">
    <property type="entry name" value="PIG-L"/>
    <property type="match status" value="1"/>
</dbReference>